<dbReference type="InterPro" id="IPR003826">
    <property type="entry name" value="AdoMetDC_fam_prok"/>
</dbReference>
<organism evidence="9 10">
    <name type="scientific">Cyanophage P-TIM40</name>
    <dbReference type="NCBI Taxonomy" id="1589733"/>
    <lineage>
        <taxon>Viruses</taxon>
        <taxon>Duplodnaviria</taxon>
        <taxon>Heunggongvirae</taxon>
        <taxon>Uroviricota</taxon>
        <taxon>Caudoviricetes</taxon>
        <taxon>Pantevenvirales</taxon>
        <taxon>Kyanoviridae</taxon>
        <taxon>Libanvirus</taxon>
        <taxon>Libanvirus ptim40</taxon>
    </lineage>
</organism>
<evidence type="ECO:0000256" key="3">
    <source>
        <dbReference type="ARBA" id="ARBA00022813"/>
    </source>
</evidence>
<keyword evidence="6" id="KW-0456">Lyase</keyword>
<keyword evidence="8" id="KW-0670">Pyruvate</keyword>
<dbReference type="PANTHER" id="PTHR33866:SF2">
    <property type="entry name" value="S-ADENOSYLMETHIONINE DECARBOXYLASE PROENZYME"/>
    <property type="match status" value="1"/>
</dbReference>
<evidence type="ECO:0000256" key="5">
    <source>
        <dbReference type="ARBA" id="ARBA00023145"/>
    </source>
</evidence>
<proteinExistence type="predicted"/>
<name>A0A0C5AAR8_9CAUD</name>
<dbReference type="NCBIfam" id="TIGR03330">
    <property type="entry name" value="SAM_DCase_Bsu"/>
    <property type="match status" value="1"/>
</dbReference>
<dbReference type="PANTHER" id="PTHR33866">
    <property type="entry name" value="S-ADENOSYLMETHIONINE DECARBOXYLASE PROENZYME"/>
    <property type="match status" value="1"/>
</dbReference>
<evidence type="ECO:0000313" key="10">
    <source>
        <dbReference type="Proteomes" id="UP000032135"/>
    </source>
</evidence>
<dbReference type="GeneID" id="26516574"/>
<dbReference type="Proteomes" id="UP000032135">
    <property type="component" value="Segment"/>
</dbReference>
<dbReference type="InterPro" id="IPR016067">
    <property type="entry name" value="S-AdoMet_deCO2ase_core"/>
</dbReference>
<keyword evidence="10" id="KW-1185">Reference proteome</keyword>
<gene>
    <name evidence="9" type="primary">speD</name>
    <name evidence="9" type="ORF">PTIM40_29</name>
</gene>
<keyword evidence="7" id="KW-0704">Schiff base</keyword>
<sequence>MKHVLFNLKDCLPCNCGSTLLDDEEFVKETLIEAAKIGKLEVLKVETHKFDPQGVTGFALLAESHISIHTWPEDNLARCDLFSCNPDTDYKAVINYMQGRFNSAEVKRWSCNRS</sequence>
<evidence type="ECO:0000256" key="7">
    <source>
        <dbReference type="ARBA" id="ARBA00023270"/>
    </source>
</evidence>
<accession>A0A0C5AAR8</accession>
<dbReference type="SUPFAM" id="SSF56276">
    <property type="entry name" value="S-adenosylmethionine decarboxylase"/>
    <property type="match status" value="1"/>
</dbReference>
<keyword evidence="4" id="KW-0620">Polyamine biosynthesis</keyword>
<dbReference type="Gene3D" id="3.60.90.10">
    <property type="entry name" value="S-adenosylmethionine decarboxylase"/>
    <property type="match status" value="1"/>
</dbReference>
<evidence type="ECO:0000256" key="1">
    <source>
        <dbReference type="ARBA" id="ARBA00001928"/>
    </source>
</evidence>
<evidence type="ECO:0000313" key="9">
    <source>
        <dbReference type="EMBL" id="AJK27456.1"/>
    </source>
</evidence>
<evidence type="ECO:0000256" key="6">
    <source>
        <dbReference type="ARBA" id="ARBA00023239"/>
    </source>
</evidence>
<dbReference type="OrthoDB" id="16785at10239"/>
<dbReference type="Pfam" id="PF02675">
    <property type="entry name" value="AdoMet_dc"/>
    <property type="match status" value="1"/>
</dbReference>
<dbReference type="InterPro" id="IPR017716">
    <property type="entry name" value="S-AdoMet_deCOase_pro-enz"/>
</dbReference>
<evidence type="ECO:0000256" key="2">
    <source>
        <dbReference type="ARBA" id="ARBA00022793"/>
    </source>
</evidence>
<dbReference type="GO" id="GO:0008295">
    <property type="term" value="P:spermidine biosynthetic process"/>
    <property type="evidence" value="ECO:0007669"/>
    <property type="project" value="InterPro"/>
</dbReference>
<evidence type="ECO:0000256" key="4">
    <source>
        <dbReference type="ARBA" id="ARBA00023115"/>
    </source>
</evidence>
<protein>
    <submittedName>
        <fullName evidence="9">SpeD</fullName>
    </submittedName>
</protein>
<dbReference type="GO" id="GO:0004014">
    <property type="term" value="F:adenosylmethionine decarboxylase activity"/>
    <property type="evidence" value="ECO:0007669"/>
    <property type="project" value="InterPro"/>
</dbReference>
<keyword evidence="3" id="KW-0068">Autocatalytic cleavage</keyword>
<dbReference type="EMBL" id="KP211958">
    <property type="protein sequence ID" value="AJK27456.1"/>
    <property type="molecule type" value="Genomic_DNA"/>
</dbReference>
<dbReference type="KEGG" id="vg:26516574"/>
<dbReference type="RefSeq" id="YP_009188104.1">
    <property type="nucleotide sequence ID" value="NC_028663.1"/>
</dbReference>
<keyword evidence="2" id="KW-0210">Decarboxylase</keyword>
<keyword evidence="5" id="KW-0865">Zymogen</keyword>
<reference evidence="9 10" key="1">
    <citation type="submission" date="2014-11" db="EMBL/GenBank/DDBJ databases">
        <authorList>
            <person name="Fedida A."/>
            <person name="Lindell D."/>
        </authorList>
    </citation>
    <scope>NUCLEOTIDE SEQUENCE [LARGE SCALE GENOMIC DNA]</scope>
</reference>
<evidence type="ECO:0000256" key="8">
    <source>
        <dbReference type="ARBA" id="ARBA00023317"/>
    </source>
</evidence>
<comment type="cofactor">
    <cofactor evidence="1">
        <name>pyruvate</name>
        <dbReference type="ChEBI" id="CHEBI:15361"/>
    </cofactor>
</comment>